<evidence type="ECO:0000313" key="9">
    <source>
        <dbReference type="Proteomes" id="UP000000390"/>
    </source>
</evidence>
<reference evidence="7 9" key="1">
    <citation type="journal article" date="2010" name="J. Bacteriol.">
        <title>Complete genome sequence of Halalkalicoccus jeotgali B3(T), an extremely halophilic archaeon.</title>
        <authorList>
            <person name="Roh S.W."/>
            <person name="Nam Y.D."/>
            <person name="Nam S.H."/>
            <person name="Choi S.H."/>
            <person name="Park H.S."/>
            <person name="Bae J.W."/>
        </authorList>
    </citation>
    <scope>NUCLEOTIDE SEQUENCE [LARGE SCALE GENOMIC DNA]</scope>
    <source>
        <strain evidence="7">B3</strain>
        <strain evidence="9">DSM 18796 / CECT 7217 / JCM 14584 / KCTC 4019 / B3</strain>
        <plasmid evidence="9">1</plasmid>
    </source>
</reference>
<feature type="transmembrane region" description="Helical" evidence="6">
    <location>
        <begin position="39"/>
        <end position="62"/>
    </location>
</feature>
<dbReference type="RefSeq" id="WP_008413854.1">
    <property type="nucleotide sequence ID" value="NC_014298.1"/>
</dbReference>
<dbReference type="Pfam" id="PF03073">
    <property type="entry name" value="TspO_MBR"/>
    <property type="match status" value="1"/>
</dbReference>
<dbReference type="GO" id="GO:0016020">
    <property type="term" value="C:membrane"/>
    <property type="evidence" value="ECO:0007669"/>
    <property type="project" value="UniProtKB-SubCell"/>
</dbReference>
<dbReference type="PANTHER" id="PTHR10057">
    <property type="entry name" value="PERIPHERAL-TYPE BENZODIAZEPINE RECEPTOR"/>
    <property type="match status" value="1"/>
</dbReference>
<dbReference type="HOGENOM" id="CLU_171217_0_0_2"/>
<feature type="transmembrane region" description="Helical" evidence="6">
    <location>
        <begin position="68"/>
        <end position="87"/>
    </location>
</feature>
<dbReference type="GeneID" id="43500775"/>
<proteinExistence type="inferred from homology"/>
<protein>
    <submittedName>
        <fullName evidence="7 8">TspO and MBR-like protein</fullName>
    </submittedName>
</protein>
<organism evidence="7 9">
    <name type="scientific">Halalkalicoccus jeotgali (strain DSM 18796 / CECT 7217 / JCM 14584 / KCTC 4019 / B3)</name>
    <dbReference type="NCBI Taxonomy" id="795797"/>
    <lineage>
        <taxon>Archaea</taxon>
        <taxon>Methanobacteriati</taxon>
        <taxon>Methanobacteriota</taxon>
        <taxon>Stenosarchaea group</taxon>
        <taxon>Halobacteria</taxon>
        <taxon>Halobacteriales</taxon>
        <taxon>Halococcaceae</taxon>
        <taxon>Halalkalicoccus</taxon>
    </lineage>
</organism>
<evidence type="ECO:0000313" key="8">
    <source>
        <dbReference type="EMBL" id="ELY41322.1"/>
    </source>
</evidence>
<dbReference type="KEGG" id="hje:HacjB3_16121"/>
<dbReference type="PANTHER" id="PTHR10057:SF0">
    <property type="entry name" value="TRANSLOCATOR PROTEIN"/>
    <property type="match status" value="1"/>
</dbReference>
<evidence type="ECO:0000256" key="3">
    <source>
        <dbReference type="ARBA" id="ARBA00022692"/>
    </source>
</evidence>
<dbReference type="InterPro" id="IPR004307">
    <property type="entry name" value="TspO_MBR"/>
</dbReference>
<dbReference type="Proteomes" id="UP000000390">
    <property type="component" value="Plasmid 1"/>
</dbReference>
<name>D8JBC9_HALJB</name>
<keyword evidence="4 6" id="KW-1133">Transmembrane helix</keyword>
<dbReference type="CDD" id="cd15904">
    <property type="entry name" value="TSPO_MBR"/>
    <property type="match status" value="1"/>
</dbReference>
<geneLocation type="plasmid" evidence="7 9">
    <name>1</name>
</geneLocation>
<comment type="similarity">
    <text evidence="2">Belongs to the TspO/BZRP family.</text>
</comment>
<accession>D8JBC9</accession>
<dbReference type="EMBL" id="CP002063">
    <property type="protein sequence ID" value="ADJ16582.1"/>
    <property type="molecule type" value="Genomic_DNA"/>
</dbReference>
<keyword evidence="7" id="KW-0614">Plasmid</keyword>
<dbReference type="EMBL" id="AOHV01000005">
    <property type="protein sequence ID" value="ELY41322.1"/>
    <property type="molecule type" value="Genomic_DNA"/>
</dbReference>
<gene>
    <name evidence="7" type="ordered locus">HacjB3_16121</name>
    <name evidence="8" type="ORF">C497_01130</name>
</gene>
<comment type="subcellular location">
    <subcellularLocation>
        <location evidence="1">Membrane</location>
        <topology evidence="1">Multi-pass membrane protein</topology>
    </subcellularLocation>
</comment>
<evidence type="ECO:0000313" key="10">
    <source>
        <dbReference type="Proteomes" id="UP000011645"/>
    </source>
</evidence>
<evidence type="ECO:0000256" key="5">
    <source>
        <dbReference type="ARBA" id="ARBA00023136"/>
    </source>
</evidence>
<dbReference type="GO" id="GO:0033013">
    <property type="term" value="P:tetrapyrrole metabolic process"/>
    <property type="evidence" value="ECO:0007669"/>
    <property type="project" value="UniProtKB-ARBA"/>
</dbReference>
<feature type="transmembrane region" description="Helical" evidence="6">
    <location>
        <begin position="12"/>
        <end position="32"/>
    </location>
</feature>
<reference evidence="8 10" key="2">
    <citation type="journal article" date="2014" name="PLoS Genet.">
        <title>Phylogenetically driven sequencing of extremely halophilic archaea reveals strategies for static and dynamic osmo-response.</title>
        <authorList>
            <person name="Becker E.A."/>
            <person name="Seitzer P.M."/>
            <person name="Tritt A."/>
            <person name="Larsen D."/>
            <person name="Krusor M."/>
            <person name="Yao A.I."/>
            <person name="Wu D."/>
            <person name="Madern D."/>
            <person name="Eisen J.A."/>
            <person name="Darling A.E."/>
            <person name="Facciotti M.T."/>
        </authorList>
    </citation>
    <scope>NUCLEOTIDE SEQUENCE [LARGE SCALE GENOMIC DNA]</scope>
    <source>
        <strain evidence="8">B3</strain>
        <strain evidence="10">DSM 18796 / CECT 7217 / JCM 14584 / KCTC 4019 / B3</strain>
    </source>
</reference>
<evidence type="ECO:0000256" key="6">
    <source>
        <dbReference type="SAM" id="Phobius"/>
    </source>
</evidence>
<evidence type="ECO:0000256" key="2">
    <source>
        <dbReference type="ARBA" id="ARBA00007524"/>
    </source>
</evidence>
<dbReference type="Gene3D" id="1.20.1260.100">
    <property type="entry name" value="TspO/MBR protein"/>
    <property type="match status" value="1"/>
</dbReference>
<dbReference type="eggNOG" id="arCOG04434">
    <property type="taxonomic scope" value="Archaea"/>
</dbReference>
<evidence type="ECO:0000256" key="1">
    <source>
        <dbReference type="ARBA" id="ARBA00004141"/>
    </source>
</evidence>
<evidence type="ECO:0000313" key="7">
    <source>
        <dbReference type="EMBL" id="ADJ16582.1"/>
    </source>
</evidence>
<evidence type="ECO:0000256" key="4">
    <source>
        <dbReference type="ARBA" id="ARBA00022989"/>
    </source>
</evidence>
<keyword evidence="3 6" id="KW-0812">Transmembrane</keyword>
<keyword evidence="10" id="KW-1185">Reference proteome</keyword>
<dbReference type="OrthoDB" id="212929at2157"/>
<dbReference type="PATRIC" id="fig|795797.18.peg.3192"/>
<dbReference type="AlphaFoldDB" id="D8JBC9"/>
<sequence length="94" mass="10166">MPAGHLLVKSDAGFFVAQLGLNSAWSFVVFGSRATGGRGYLVGFVMFVPLVIAVVMTLLAFARVSLRAAVLLVPYLAWISFATVLNYQGWRLNS</sequence>
<dbReference type="Proteomes" id="UP000011645">
    <property type="component" value="Unassembled WGS sequence"/>
</dbReference>
<dbReference type="InterPro" id="IPR038330">
    <property type="entry name" value="TspO/MBR-related_sf"/>
</dbReference>
<keyword evidence="5 6" id="KW-0472">Membrane</keyword>